<evidence type="ECO:0000313" key="3">
    <source>
        <dbReference type="EMBL" id="MEQ2521800.1"/>
    </source>
</evidence>
<sequence>MEQPFCCPVCGAALTRQGGALQCPARHSFDLAARGYAHLLPSGRMHTKAPGDNREMVAARRAFLDGGFYEPFLQKLSQLVLEQTAGVPQPRVLDAGCGEGYYTAGVARALRQAGRDACVAGYDISKFAVRAAAGRDKQVFWAVAGSFAIPVADGTVHCLMNVFSPMVETEFARVLAPGGVLLYAVPGPRHLYGLKEVLYDSPYENPVSDVAYKGFSLERRVPVRGCITVRGEQIGQLFQMTPYYWKTPRDGAQRLAARTELTTEIGFDFLVYRRL</sequence>
<dbReference type="Pfam" id="PF13649">
    <property type="entry name" value="Methyltransf_25"/>
    <property type="match status" value="1"/>
</dbReference>
<feature type="domain" description="Methyltransferase" evidence="1">
    <location>
        <begin position="92"/>
        <end position="179"/>
    </location>
</feature>
<keyword evidence="3" id="KW-0808">Transferase</keyword>
<dbReference type="SUPFAM" id="SSF53335">
    <property type="entry name" value="S-adenosyl-L-methionine-dependent methyltransferases"/>
    <property type="match status" value="1"/>
</dbReference>
<dbReference type="InterPro" id="IPR029063">
    <property type="entry name" value="SAM-dependent_MTases_sf"/>
</dbReference>
<dbReference type="GO" id="GO:0008168">
    <property type="term" value="F:methyltransferase activity"/>
    <property type="evidence" value="ECO:0007669"/>
    <property type="project" value="UniProtKB-KW"/>
</dbReference>
<proteinExistence type="predicted"/>
<reference evidence="3 4" key="1">
    <citation type="submission" date="2024-03" db="EMBL/GenBank/DDBJ databases">
        <title>Human intestinal bacterial collection.</title>
        <authorList>
            <person name="Pauvert C."/>
            <person name="Hitch T.C.A."/>
            <person name="Clavel T."/>
        </authorList>
    </citation>
    <scope>NUCLEOTIDE SEQUENCE [LARGE SCALE GENOMIC DNA]</scope>
    <source>
        <strain evidence="3 4">CLA-JM-H11</strain>
    </source>
</reference>
<evidence type="ECO:0000259" key="2">
    <source>
        <dbReference type="Pfam" id="PF21302"/>
    </source>
</evidence>
<dbReference type="RefSeq" id="WP_349217275.1">
    <property type="nucleotide sequence ID" value="NZ_JBBMFA010000116.1"/>
</dbReference>
<dbReference type="InterPro" id="IPR016718">
    <property type="entry name" value="rRNA_m1G-MeTrfase_A_prd"/>
</dbReference>
<dbReference type="PIRSF" id="PIRSF018249">
    <property type="entry name" value="MyrA_prd"/>
    <property type="match status" value="1"/>
</dbReference>
<keyword evidence="4" id="KW-1185">Reference proteome</keyword>
<keyword evidence="3" id="KW-0489">Methyltransferase</keyword>
<dbReference type="InterPro" id="IPR041698">
    <property type="entry name" value="Methyltransf_25"/>
</dbReference>
<gene>
    <name evidence="3" type="ORF">WMO24_15390</name>
</gene>
<dbReference type="Gene3D" id="3.40.50.150">
    <property type="entry name" value="Vaccinia Virus protein VP39"/>
    <property type="match status" value="1"/>
</dbReference>
<dbReference type="CDD" id="cd02440">
    <property type="entry name" value="AdoMet_MTases"/>
    <property type="match status" value="1"/>
</dbReference>
<evidence type="ECO:0000313" key="4">
    <source>
        <dbReference type="Proteomes" id="UP001477672"/>
    </source>
</evidence>
<comment type="caution">
    <text evidence="3">The sequence shown here is derived from an EMBL/GenBank/DDBJ whole genome shotgun (WGS) entry which is preliminary data.</text>
</comment>
<protein>
    <submittedName>
        <fullName evidence="3">RNA methyltransferase</fullName>
    </submittedName>
</protein>
<dbReference type="Proteomes" id="UP001477672">
    <property type="component" value="Unassembled WGS sequence"/>
</dbReference>
<organism evidence="3 4">
    <name type="scientific">Ruthenibacterium intestinale</name>
    <dbReference type="NCBI Taxonomy" id="3133163"/>
    <lineage>
        <taxon>Bacteria</taxon>
        <taxon>Bacillati</taxon>
        <taxon>Bacillota</taxon>
        <taxon>Clostridia</taxon>
        <taxon>Eubacteriales</taxon>
        <taxon>Oscillospiraceae</taxon>
        <taxon>Ruthenibacterium</taxon>
    </lineage>
</organism>
<feature type="domain" description="23S rRNA (guanine(745)-N(1))-methyltransferase N-terminal" evidence="2">
    <location>
        <begin position="5"/>
        <end position="44"/>
    </location>
</feature>
<dbReference type="GO" id="GO:0032259">
    <property type="term" value="P:methylation"/>
    <property type="evidence" value="ECO:0007669"/>
    <property type="project" value="UniProtKB-KW"/>
</dbReference>
<evidence type="ECO:0000259" key="1">
    <source>
        <dbReference type="Pfam" id="PF13649"/>
    </source>
</evidence>
<name>A0ABV1GIX1_9FIRM</name>
<accession>A0ABV1GIX1</accession>
<dbReference type="EMBL" id="JBBMFA010000116">
    <property type="protein sequence ID" value="MEQ2521800.1"/>
    <property type="molecule type" value="Genomic_DNA"/>
</dbReference>
<dbReference type="InterPro" id="IPR048647">
    <property type="entry name" value="RlmA_N"/>
</dbReference>
<dbReference type="Pfam" id="PF21302">
    <property type="entry name" value="Zn_ribbon_RlmA"/>
    <property type="match status" value="1"/>
</dbReference>